<feature type="domain" description="Clp ATPase C-terminal" evidence="7">
    <location>
        <begin position="695"/>
        <end position="789"/>
    </location>
</feature>
<keyword evidence="10" id="KW-1185">Reference proteome</keyword>
<evidence type="ECO:0000259" key="6">
    <source>
        <dbReference type="SMART" id="SM00382"/>
    </source>
</evidence>
<dbReference type="InterPro" id="IPR036628">
    <property type="entry name" value="Clp_N_dom_sf"/>
</dbReference>
<dbReference type="Gene3D" id="3.40.50.300">
    <property type="entry name" value="P-loop containing nucleotide triphosphate hydrolases"/>
    <property type="match status" value="2"/>
</dbReference>
<dbReference type="EMBL" id="CDNC01000001">
    <property type="protein sequence ID" value="CEM60386.1"/>
    <property type="molecule type" value="Genomic_DNA"/>
</dbReference>
<evidence type="ECO:0000256" key="2">
    <source>
        <dbReference type="ARBA" id="ARBA00022741"/>
    </source>
</evidence>
<dbReference type="InterPro" id="IPR027417">
    <property type="entry name" value="P-loop_NTPase"/>
</dbReference>
<dbReference type="SUPFAM" id="SSF52540">
    <property type="entry name" value="P-loop containing nucleoside triphosphate hydrolases"/>
    <property type="match status" value="2"/>
</dbReference>
<dbReference type="GO" id="GO:0016887">
    <property type="term" value="F:ATP hydrolysis activity"/>
    <property type="evidence" value="ECO:0007669"/>
    <property type="project" value="InterPro"/>
</dbReference>
<dbReference type="AlphaFoldDB" id="A0A0B7GUL5"/>
<dbReference type="InterPro" id="IPR019489">
    <property type="entry name" value="Clp_ATPase_C"/>
</dbReference>
<organism evidence="8 10">
    <name type="scientific">Treponema phagedenis</name>
    <dbReference type="NCBI Taxonomy" id="162"/>
    <lineage>
        <taxon>Bacteria</taxon>
        <taxon>Pseudomonadati</taxon>
        <taxon>Spirochaetota</taxon>
        <taxon>Spirochaetia</taxon>
        <taxon>Spirochaetales</taxon>
        <taxon>Treponemataceae</taxon>
        <taxon>Treponema</taxon>
    </lineage>
</organism>
<evidence type="ECO:0000256" key="5">
    <source>
        <dbReference type="RuleBase" id="RU004432"/>
    </source>
</evidence>
<dbReference type="GO" id="GO:0006508">
    <property type="term" value="P:proteolysis"/>
    <property type="evidence" value="ECO:0007669"/>
    <property type="project" value="UniProtKB-KW"/>
</dbReference>
<dbReference type="PRINTS" id="PR00300">
    <property type="entry name" value="CLPPROTEASEA"/>
</dbReference>
<dbReference type="InterPro" id="IPR013461">
    <property type="entry name" value="ClpA"/>
</dbReference>
<dbReference type="GO" id="GO:0005737">
    <property type="term" value="C:cytoplasm"/>
    <property type="evidence" value="ECO:0007669"/>
    <property type="project" value="TreeGrafter"/>
</dbReference>
<dbReference type="GeneID" id="57753578"/>
<feature type="domain" description="AAA+ ATPase" evidence="6">
    <location>
        <begin position="244"/>
        <end position="388"/>
    </location>
</feature>
<dbReference type="Gene3D" id="1.10.1780.10">
    <property type="entry name" value="Clp, N-terminal domain"/>
    <property type="match status" value="1"/>
</dbReference>
<dbReference type="PANTHER" id="PTHR11638">
    <property type="entry name" value="ATP-DEPENDENT CLP PROTEASE"/>
    <property type="match status" value="1"/>
</dbReference>
<reference evidence="10" key="2">
    <citation type="submission" date="2015-01" db="EMBL/GenBank/DDBJ databases">
        <authorList>
            <person name="Manzoor Shahid"/>
            <person name="Zubair Saima"/>
        </authorList>
    </citation>
    <scope>NUCLEOTIDE SEQUENCE [LARGE SCALE GENOMIC DNA]</scope>
    <source>
        <strain evidence="10">V1</strain>
    </source>
</reference>
<dbReference type="SMART" id="SM00382">
    <property type="entry name" value="AAA"/>
    <property type="match status" value="2"/>
</dbReference>
<dbReference type="InterPro" id="IPR018368">
    <property type="entry name" value="ClpA/B_CS1"/>
</dbReference>
<gene>
    <name evidence="8" type="primary">clpA</name>
    <name evidence="9" type="ORF">FUT82_07335</name>
    <name evidence="8" type="ORF">TPHV1_10054</name>
</gene>
<dbReference type="FunFam" id="3.40.50.300:FF:000025">
    <property type="entry name" value="ATP-dependent Clp protease subunit"/>
    <property type="match status" value="1"/>
</dbReference>
<proteinExistence type="inferred from homology"/>
<dbReference type="Proteomes" id="UP000042527">
    <property type="component" value="Unassembled WGS sequence"/>
</dbReference>
<accession>A0A0B7GUL5</accession>
<dbReference type="Pfam" id="PF07724">
    <property type="entry name" value="AAA_2"/>
    <property type="match status" value="1"/>
</dbReference>
<keyword evidence="8" id="KW-0645">Protease</keyword>
<keyword evidence="8" id="KW-0378">Hydrolase</keyword>
<dbReference type="InterPro" id="IPR003959">
    <property type="entry name" value="ATPase_AAA_core"/>
</dbReference>
<dbReference type="Proteomes" id="UP000323594">
    <property type="component" value="Chromosome"/>
</dbReference>
<dbReference type="NCBIfam" id="TIGR02639">
    <property type="entry name" value="ClpA"/>
    <property type="match status" value="1"/>
</dbReference>
<dbReference type="PROSITE" id="PS00871">
    <property type="entry name" value="CLPAB_2"/>
    <property type="match status" value="1"/>
</dbReference>
<evidence type="ECO:0000256" key="3">
    <source>
        <dbReference type="ARBA" id="ARBA00022840"/>
    </source>
</evidence>
<dbReference type="InterPro" id="IPR001270">
    <property type="entry name" value="ClpA/B"/>
</dbReference>
<dbReference type="Gene3D" id="1.10.8.60">
    <property type="match status" value="2"/>
</dbReference>
<dbReference type="SUPFAM" id="SSF81923">
    <property type="entry name" value="Double Clp-N motif"/>
    <property type="match status" value="1"/>
</dbReference>
<dbReference type="InterPro" id="IPR003593">
    <property type="entry name" value="AAA+_ATPase"/>
</dbReference>
<dbReference type="InterPro" id="IPR028299">
    <property type="entry name" value="ClpA/B_CS2"/>
</dbReference>
<dbReference type="Pfam" id="PF10431">
    <property type="entry name" value="ClpB_D2-small"/>
    <property type="match status" value="1"/>
</dbReference>
<dbReference type="Pfam" id="PF17871">
    <property type="entry name" value="AAA_lid_9"/>
    <property type="match status" value="1"/>
</dbReference>
<dbReference type="SMART" id="SM01086">
    <property type="entry name" value="ClpB_D2-small"/>
    <property type="match status" value="1"/>
</dbReference>
<feature type="domain" description="AAA+ ATPase" evidence="6">
    <location>
        <begin position="528"/>
        <end position="692"/>
    </location>
</feature>
<sequence length="795" mass="89165">MKIAVSPIVQSIFDQAYEAAEKNHHEYVTPEHVLFVALNHPETLRILTLCYANIEYIYDSLAEFLRTQIPIDMKNAPTQSLGSQYLLKRSLLYCEANQKDTLEVSDLLICIFEAETNFSSYYMRMSGISHLKLTEAINHLNSKEISEFSAFFDEDMNDLNERELENRGFSIFDSFSQTENESDSDEEYSMNENLFRQKKNNAQSALEQYTVNLTEKARNNELSPLIGRENEIERTIQILCRKQKNNPVHVGESGVGKTAITEGLAQLIAENKVPPLLQNYDIFSLDMASLLAGTKFRGDFEERLKKISDELIQKKKVILFIDEIHTVIGAGASGNGGLDASNLLKPILSSGKIRCIGSTTYEEYNKYFTKDRALARRFQKIDIEEPSEEETLKILKGLQPLYEAYHQVRYTDGALQSAVHLSALYIQDKFLPDKAIDVIDEAGAKARIFQSKQGKTQCEMIIEEKDIDAIVAKIAKIPERTVTINETERLKELEQHIAAKVFGQEEAVRAVAQAVKRSRAGFRAKNKPVANLFFAGPTGVGKTELARSLAEELGIALHRFDMSEYQEKHTVSRLIGSPPGYVGFDEGGLLTDAIRKQPHAVLLLDEIEKAHADIFNILLQIMDYATLTDNQGRKADFRNVIIIMTGNAGARDIGKPILGFGDEYQTDSAVDEAVEQAFTPEFRNRLDMVIKFNALSKDAMVQIVEKELAALRSQLAEKGILFEVPADCIKLLAEKGYSKEFGARNAARLVERELINPLVDLVLFDGLREGDTATCKIHAGSAGNDTQALLTVYKK</sequence>
<name>A0A0B7GUL5_TREPH</name>
<dbReference type="OrthoDB" id="9803641at2"/>
<keyword evidence="1" id="KW-0677">Repeat</keyword>
<dbReference type="GO" id="GO:0034605">
    <property type="term" value="P:cellular response to heat"/>
    <property type="evidence" value="ECO:0007669"/>
    <property type="project" value="TreeGrafter"/>
</dbReference>
<keyword evidence="3 5" id="KW-0067">ATP-binding</keyword>
<dbReference type="InterPro" id="IPR050130">
    <property type="entry name" value="ClpA_ClpB"/>
</dbReference>
<evidence type="ECO:0000313" key="10">
    <source>
        <dbReference type="Proteomes" id="UP000042527"/>
    </source>
</evidence>
<evidence type="ECO:0000256" key="4">
    <source>
        <dbReference type="ARBA" id="ARBA00023186"/>
    </source>
</evidence>
<comment type="similarity">
    <text evidence="5">Belongs to the ClpA/ClpB family.</text>
</comment>
<reference evidence="8" key="1">
    <citation type="submission" date="2015-01" db="EMBL/GenBank/DDBJ databases">
        <authorList>
            <person name="Xiang T."/>
            <person name="Song Y."/>
            <person name="Huang L."/>
            <person name="Wang B."/>
            <person name="Wu P."/>
        </authorList>
    </citation>
    <scope>NUCLEOTIDE SEQUENCE [LARGE SCALE GENOMIC DNA]</scope>
    <source>
        <strain evidence="8">V1</strain>
    </source>
</reference>
<dbReference type="CDD" id="cd00009">
    <property type="entry name" value="AAA"/>
    <property type="match status" value="1"/>
</dbReference>
<dbReference type="InterPro" id="IPR004176">
    <property type="entry name" value="Clp_R_N"/>
</dbReference>
<dbReference type="GO" id="GO:0005524">
    <property type="term" value="F:ATP binding"/>
    <property type="evidence" value="ECO:0007669"/>
    <property type="project" value="UniProtKB-KW"/>
</dbReference>
<dbReference type="Pfam" id="PF00004">
    <property type="entry name" value="AAA"/>
    <property type="match status" value="1"/>
</dbReference>
<evidence type="ECO:0000259" key="7">
    <source>
        <dbReference type="SMART" id="SM01086"/>
    </source>
</evidence>
<keyword evidence="4 5" id="KW-0143">Chaperone</keyword>
<evidence type="ECO:0000256" key="1">
    <source>
        <dbReference type="ARBA" id="ARBA00022737"/>
    </source>
</evidence>
<evidence type="ECO:0000313" key="11">
    <source>
        <dbReference type="Proteomes" id="UP000323594"/>
    </source>
</evidence>
<reference evidence="9 11" key="3">
    <citation type="submission" date="2019-08" db="EMBL/GenBank/DDBJ databases">
        <authorList>
            <person name="Kuhnert P."/>
        </authorList>
    </citation>
    <scope>NUCLEOTIDE SEQUENCE [LARGE SCALE GENOMIC DNA]</scope>
    <source>
        <strain evidence="9 11">B36.5</strain>
    </source>
</reference>
<dbReference type="PANTHER" id="PTHR11638:SF111">
    <property type="entry name" value="ATP-DEPENDENT CLP PROTEASE ATP-BINDING SUBUNIT CLPA"/>
    <property type="match status" value="1"/>
</dbReference>
<dbReference type="Pfam" id="PF02861">
    <property type="entry name" value="Clp_N"/>
    <property type="match status" value="1"/>
</dbReference>
<keyword evidence="2 5" id="KW-0547">Nucleotide-binding</keyword>
<dbReference type="GO" id="GO:0043335">
    <property type="term" value="P:protein unfolding"/>
    <property type="evidence" value="ECO:0007669"/>
    <property type="project" value="InterPro"/>
</dbReference>
<dbReference type="PROSITE" id="PS00870">
    <property type="entry name" value="CLPAB_1"/>
    <property type="match status" value="1"/>
</dbReference>
<dbReference type="GO" id="GO:0008233">
    <property type="term" value="F:peptidase activity"/>
    <property type="evidence" value="ECO:0007669"/>
    <property type="project" value="UniProtKB-KW"/>
</dbReference>
<protein>
    <submittedName>
        <fullName evidence="9">ATP-dependent Clp protease ATP-binding subunit ClpA</fullName>
    </submittedName>
    <submittedName>
        <fullName evidence="8">ATPase and specificity subunit of ClpA-ClpP ATP-dependent serine protease, chaperone activity</fullName>
    </submittedName>
</protein>
<evidence type="ECO:0000313" key="8">
    <source>
        <dbReference type="EMBL" id="CEM60386.1"/>
    </source>
</evidence>
<dbReference type="CDD" id="cd19499">
    <property type="entry name" value="RecA-like_ClpB_Hsp104-like"/>
    <property type="match status" value="1"/>
</dbReference>
<evidence type="ECO:0000313" key="9">
    <source>
        <dbReference type="EMBL" id="QEJ97825.1"/>
    </source>
</evidence>
<dbReference type="RefSeq" id="WP_024752507.1">
    <property type="nucleotide sequence ID" value="NZ_CDNC01000001.1"/>
</dbReference>
<dbReference type="EMBL" id="CP042817">
    <property type="protein sequence ID" value="QEJ97825.1"/>
    <property type="molecule type" value="Genomic_DNA"/>
</dbReference>
<dbReference type="InterPro" id="IPR041546">
    <property type="entry name" value="ClpA/ClpB_AAA_lid"/>
</dbReference>